<keyword evidence="3" id="KW-1185">Reference proteome</keyword>
<comment type="caution">
    <text evidence="2">The sequence shown here is derived from an EMBL/GenBank/DDBJ whole genome shotgun (WGS) entry which is preliminary data.</text>
</comment>
<sequence>MTAAVMTDPAGESSERVLMLNFGRQLTLQFRGSVVTSDAGLLAYRELDDALGLSAMAGREARRRPHRQEQPARARGDVAVGRVRATGWIRGCERRRTASA</sequence>
<evidence type="ECO:0008006" key="4">
    <source>
        <dbReference type="Google" id="ProtNLM"/>
    </source>
</evidence>
<accession>A0A8B6M9F1</accession>
<gene>
    <name evidence="2" type="ORF">MPC4_270035</name>
</gene>
<name>A0A8B6M9F1_METTU</name>
<evidence type="ECO:0000313" key="2">
    <source>
        <dbReference type="EMBL" id="VTZ50674.1"/>
    </source>
</evidence>
<dbReference type="Proteomes" id="UP000485880">
    <property type="component" value="Unassembled WGS sequence"/>
</dbReference>
<reference evidence="2 3" key="1">
    <citation type="submission" date="2019-05" db="EMBL/GenBank/DDBJ databases">
        <authorList>
            <person name="Farhan Ul Haque M."/>
        </authorList>
    </citation>
    <scope>NUCLEOTIDE SEQUENCE [LARGE SCALE GENOMIC DNA]</scope>
    <source>
        <strain evidence="2">2</strain>
    </source>
</reference>
<dbReference type="EMBL" id="CABFMQ020000084">
    <property type="protein sequence ID" value="VTZ50674.1"/>
    <property type="molecule type" value="Genomic_DNA"/>
</dbReference>
<feature type="region of interest" description="Disordered" evidence="1">
    <location>
        <begin position="58"/>
        <end position="77"/>
    </location>
</feature>
<protein>
    <recommendedName>
        <fullName evidence="4">Transposase DDE domain-containing protein</fullName>
    </recommendedName>
</protein>
<feature type="compositionally biased region" description="Basic and acidic residues" evidence="1">
    <location>
        <begin position="67"/>
        <end position="76"/>
    </location>
</feature>
<evidence type="ECO:0000256" key="1">
    <source>
        <dbReference type="SAM" id="MobiDB-lite"/>
    </source>
</evidence>
<proteinExistence type="predicted"/>
<dbReference type="AlphaFoldDB" id="A0A8B6M9F1"/>
<organism evidence="2 3">
    <name type="scientific">Methylocella tundrae</name>
    <dbReference type="NCBI Taxonomy" id="227605"/>
    <lineage>
        <taxon>Bacteria</taxon>
        <taxon>Pseudomonadati</taxon>
        <taxon>Pseudomonadota</taxon>
        <taxon>Alphaproteobacteria</taxon>
        <taxon>Hyphomicrobiales</taxon>
        <taxon>Beijerinckiaceae</taxon>
        <taxon>Methylocella</taxon>
    </lineage>
</organism>
<evidence type="ECO:0000313" key="3">
    <source>
        <dbReference type="Proteomes" id="UP000485880"/>
    </source>
</evidence>